<evidence type="ECO:0000313" key="2">
    <source>
        <dbReference type="Proteomes" id="UP000029452"/>
    </source>
</evidence>
<accession>A0A094WBL5</accession>
<organism evidence="1 2">
    <name type="scientific">Leptospirillum ferriphilum</name>
    <dbReference type="NCBI Taxonomy" id="178606"/>
    <lineage>
        <taxon>Bacteria</taxon>
        <taxon>Pseudomonadati</taxon>
        <taxon>Nitrospirota</taxon>
        <taxon>Nitrospiria</taxon>
        <taxon>Nitrospirales</taxon>
        <taxon>Nitrospiraceae</taxon>
        <taxon>Leptospirillum</taxon>
    </lineage>
</organism>
<dbReference type="PATRIC" id="fig|178606.4.peg.2219"/>
<protein>
    <submittedName>
        <fullName evidence="1">Uncharacterized protein</fullName>
    </submittedName>
</protein>
<proteinExistence type="predicted"/>
<dbReference type="AlphaFoldDB" id="A0A094WBL5"/>
<reference evidence="1 2" key="1">
    <citation type="submission" date="2014-06" db="EMBL/GenBank/DDBJ databases">
        <title>Draft genome sequence of iron oxidizing acidophile Leptospirillum ferriphilum DSM14647.</title>
        <authorList>
            <person name="Cardenas J.P."/>
            <person name="Lazcano M."/>
            <person name="Ossandon F.J."/>
            <person name="Corbett M."/>
            <person name="Holmes D.S."/>
            <person name="Watkin E."/>
        </authorList>
    </citation>
    <scope>NUCLEOTIDE SEQUENCE [LARGE SCALE GENOMIC DNA]</scope>
    <source>
        <strain evidence="1 2">DSM 14647</strain>
    </source>
</reference>
<sequence>MSSGFDLVCPLRVGSSCLKRIFFQKRYFSNRPSGLFLCETPQ</sequence>
<dbReference type="EMBL" id="JPGK01000009">
    <property type="protein sequence ID" value="KGA93022.1"/>
    <property type="molecule type" value="Genomic_DNA"/>
</dbReference>
<name>A0A094WBL5_9BACT</name>
<dbReference type="Proteomes" id="UP000029452">
    <property type="component" value="Unassembled WGS sequence"/>
</dbReference>
<evidence type="ECO:0000313" key="1">
    <source>
        <dbReference type="EMBL" id="KGA93022.1"/>
    </source>
</evidence>
<gene>
    <name evidence="1" type="ORF">LptCag_0882</name>
</gene>
<comment type="caution">
    <text evidence="1">The sequence shown here is derived from an EMBL/GenBank/DDBJ whole genome shotgun (WGS) entry which is preliminary data.</text>
</comment>